<evidence type="ECO:0000313" key="2">
    <source>
        <dbReference type="EMBL" id="PCR90985.1"/>
    </source>
</evidence>
<reference evidence="2 3" key="1">
    <citation type="submission" date="2017-09" db="EMBL/GenBank/DDBJ databases">
        <title>Genome sequences of Natrinema ejinorence JCM 13890T.</title>
        <authorList>
            <person name="Roh S.W."/>
            <person name="Kim Y.B."/>
            <person name="Kim J.Y."/>
        </authorList>
    </citation>
    <scope>NUCLEOTIDE SEQUENCE [LARGE SCALE GENOMIC DNA]</scope>
    <source>
        <strain evidence="2 3">JCM 13890</strain>
    </source>
</reference>
<dbReference type="EMBL" id="NXNI01000001">
    <property type="protein sequence ID" value="PCR90985.1"/>
    <property type="molecule type" value="Genomic_DNA"/>
</dbReference>
<comment type="caution">
    <text evidence="2">The sequence shown here is derived from an EMBL/GenBank/DDBJ whole genome shotgun (WGS) entry which is preliminary data.</text>
</comment>
<evidence type="ECO:0000256" key="1">
    <source>
        <dbReference type="SAM" id="MobiDB-lite"/>
    </source>
</evidence>
<accession>A0A2A5QVZ6</accession>
<name>A0A2A5QVZ6_9EURY</name>
<proteinExistence type="predicted"/>
<feature type="region of interest" description="Disordered" evidence="1">
    <location>
        <begin position="41"/>
        <end position="66"/>
    </location>
</feature>
<sequence length="80" mass="8535">MAAVIPPPETGEMGDFVVFTVGIRIMGVEEFRRGHLYRANRREATAPARGSNAHVSGTTASTSPTVAFVAERDRFAGDGL</sequence>
<dbReference type="AlphaFoldDB" id="A0A2A5QVZ6"/>
<keyword evidence="3" id="KW-1185">Reference proteome</keyword>
<evidence type="ECO:0000313" key="3">
    <source>
        <dbReference type="Proteomes" id="UP000219689"/>
    </source>
</evidence>
<gene>
    <name evidence="2" type="ORF">CP557_10890</name>
</gene>
<dbReference type="Proteomes" id="UP000219689">
    <property type="component" value="Unassembled WGS sequence"/>
</dbReference>
<protein>
    <submittedName>
        <fullName evidence="2">Uncharacterized protein</fullName>
    </submittedName>
</protein>
<feature type="compositionally biased region" description="Polar residues" evidence="1">
    <location>
        <begin position="53"/>
        <end position="65"/>
    </location>
</feature>
<organism evidence="2 3">
    <name type="scientific">Natrinema ejinorense</name>
    <dbReference type="NCBI Taxonomy" id="373386"/>
    <lineage>
        <taxon>Archaea</taxon>
        <taxon>Methanobacteriati</taxon>
        <taxon>Methanobacteriota</taxon>
        <taxon>Stenosarchaea group</taxon>
        <taxon>Halobacteria</taxon>
        <taxon>Halobacteriales</taxon>
        <taxon>Natrialbaceae</taxon>
        <taxon>Natrinema</taxon>
    </lineage>
</organism>